<protein>
    <submittedName>
        <fullName evidence="2">Phosphohydrolase</fullName>
    </submittedName>
</protein>
<dbReference type="Gene3D" id="1.10.3210.10">
    <property type="entry name" value="Hypothetical protein af1432"/>
    <property type="match status" value="1"/>
</dbReference>
<dbReference type="Proteomes" id="UP000603352">
    <property type="component" value="Unassembled WGS sequence"/>
</dbReference>
<proteinExistence type="predicted"/>
<dbReference type="InterPro" id="IPR006674">
    <property type="entry name" value="HD_domain"/>
</dbReference>
<comment type="caution">
    <text evidence="2">The sequence shown here is derived from an EMBL/GenBank/DDBJ whole genome shotgun (WGS) entry which is preliminary data.</text>
</comment>
<dbReference type="EMBL" id="BMDZ01000031">
    <property type="protein sequence ID" value="GGB44774.1"/>
    <property type="molecule type" value="Genomic_DNA"/>
</dbReference>
<evidence type="ECO:0000259" key="1">
    <source>
        <dbReference type="Pfam" id="PF01966"/>
    </source>
</evidence>
<dbReference type="SUPFAM" id="SSF109604">
    <property type="entry name" value="HD-domain/PDEase-like"/>
    <property type="match status" value="1"/>
</dbReference>
<dbReference type="InterPro" id="IPR003607">
    <property type="entry name" value="HD/PDEase_dom"/>
</dbReference>
<dbReference type="CDD" id="cd00077">
    <property type="entry name" value="HDc"/>
    <property type="match status" value="1"/>
</dbReference>
<gene>
    <name evidence="2" type="ORF">GCM10011505_27600</name>
</gene>
<dbReference type="Pfam" id="PF01966">
    <property type="entry name" value="HD"/>
    <property type="match status" value="1"/>
</dbReference>
<reference evidence="3" key="1">
    <citation type="journal article" date="2019" name="Int. J. Syst. Evol. Microbiol.">
        <title>The Global Catalogue of Microorganisms (GCM) 10K type strain sequencing project: providing services to taxonomists for standard genome sequencing and annotation.</title>
        <authorList>
            <consortium name="The Broad Institute Genomics Platform"/>
            <consortium name="The Broad Institute Genome Sequencing Center for Infectious Disease"/>
            <person name="Wu L."/>
            <person name="Ma J."/>
        </authorList>
    </citation>
    <scope>NUCLEOTIDE SEQUENCE [LARGE SCALE GENOMIC DNA]</scope>
    <source>
        <strain evidence="3">CGMCC 1.10188</strain>
    </source>
</reference>
<evidence type="ECO:0000313" key="2">
    <source>
        <dbReference type="EMBL" id="GGB44774.1"/>
    </source>
</evidence>
<sequence length="203" mass="23706">MADGMTTGDRVTLPFTADERAQYRSIRESVAEDYVIQERHMARYRQTTPDLYLRLLASLSTPHLGFPIDRLEHSLQTATRALKDGRSDLYVFAALFHDVGDAIAPANHPEAGAAMLRPYLTEDLYWMVRHHGSFQGYYYWQFLGRDRHARDRHRDHPCFDMTAEFCERYDQASFDRDYRALTLGDFEPLVRDVMSRPRNLVPE</sequence>
<organism evidence="2 3">
    <name type="scientific">Tistrella bauzanensis</name>
    <dbReference type="NCBI Taxonomy" id="657419"/>
    <lineage>
        <taxon>Bacteria</taxon>
        <taxon>Pseudomonadati</taxon>
        <taxon>Pseudomonadota</taxon>
        <taxon>Alphaproteobacteria</taxon>
        <taxon>Geminicoccales</taxon>
        <taxon>Geminicoccaceae</taxon>
        <taxon>Tistrella</taxon>
    </lineage>
</organism>
<dbReference type="PANTHER" id="PTHR40202">
    <property type="match status" value="1"/>
</dbReference>
<name>A0ABQ1IM99_9PROT</name>
<accession>A0ABQ1IM99</accession>
<keyword evidence="3" id="KW-1185">Reference proteome</keyword>
<evidence type="ECO:0000313" key="3">
    <source>
        <dbReference type="Proteomes" id="UP000603352"/>
    </source>
</evidence>
<dbReference type="RefSeq" id="WP_188578790.1">
    <property type="nucleotide sequence ID" value="NZ_BMDZ01000031.1"/>
</dbReference>
<dbReference type="InterPro" id="IPR052567">
    <property type="entry name" value="OP_Dioxygenase"/>
</dbReference>
<feature type="domain" description="HD" evidence="1">
    <location>
        <begin position="70"/>
        <end position="140"/>
    </location>
</feature>
<dbReference type="PANTHER" id="PTHR40202:SF1">
    <property type="entry name" value="HD DOMAIN-CONTAINING PROTEIN"/>
    <property type="match status" value="1"/>
</dbReference>